<accession>A0A4T2BZQ7</accession>
<organism evidence="2 3">
    <name type="scientific">Subtercola vilae</name>
    <dbReference type="NCBI Taxonomy" id="2056433"/>
    <lineage>
        <taxon>Bacteria</taxon>
        <taxon>Bacillati</taxon>
        <taxon>Actinomycetota</taxon>
        <taxon>Actinomycetes</taxon>
        <taxon>Micrococcales</taxon>
        <taxon>Microbacteriaceae</taxon>
        <taxon>Subtercola</taxon>
    </lineage>
</organism>
<name>A0A4T2BZQ7_9MICO</name>
<reference evidence="2 3" key="1">
    <citation type="journal article" date="2019" name="Microorganisms">
        <title>Systematic Affiliation and Genome Analysis of Subtercola vilae DB165(T) with Particular Emphasis on Cold Adaptation of an Isolate from a High-Altitude Cold Volcano Lake.</title>
        <authorList>
            <person name="Villalobos A.S."/>
            <person name="Wiese J."/>
            <person name="Imhoff J.F."/>
            <person name="Dorador C."/>
            <person name="Keller A."/>
            <person name="Hentschel U."/>
        </authorList>
    </citation>
    <scope>NUCLEOTIDE SEQUENCE [LARGE SCALE GENOMIC DNA]</scope>
    <source>
        <strain evidence="2 3">DB165</strain>
    </source>
</reference>
<feature type="transmembrane region" description="Helical" evidence="1">
    <location>
        <begin position="64"/>
        <end position="86"/>
    </location>
</feature>
<dbReference type="Proteomes" id="UP000306192">
    <property type="component" value="Unassembled WGS sequence"/>
</dbReference>
<feature type="transmembrane region" description="Helical" evidence="1">
    <location>
        <begin position="106"/>
        <end position="125"/>
    </location>
</feature>
<proteinExistence type="predicted"/>
<evidence type="ECO:0000313" key="3">
    <source>
        <dbReference type="Proteomes" id="UP000306192"/>
    </source>
</evidence>
<protein>
    <submittedName>
        <fullName evidence="2">Uncharacterized protein</fullName>
    </submittedName>
</protein>
<evidence type="ECO:0000313" key="2">
    <source>
        <dbReference type="EMBL" id="TIH37365.1"/>
    </source>
</evidence>
<dbReference type="AlphaFoldDB" id="A0A4T2BZQ7"/>
<keyword evidence="3" id="KW-1185">Reference proteome</keyword>
<keyword evidence="1" id="KW-0472">Membrane</keyword>
<keyword evidence="1" id="KW-0812">Transmembrane</keyword>
<sequence>MLWTVVALGLNAYIHFTLAPSVETFPGSALPSSGINLGTLYYVEAGVNALAAVLVLIRPRVWSSLFAVLVALTGLATLVVSVWMPIHLPLGLPGVPMGSWTTEKAISAGAQAFVVVSGMIVAATTRRR</sequence>
<feature type="transmembrane region" description="Helical" evidence="1">
    <location>
        <begin position="40"/>
        <end position="57"/>
    </location>
</feature>
<comment type="caution">
    <text evidence="2">The sequence shown here is derived from an EMBL/GenBank/DDBJ whole genome shotgun (WGS) entry which is preliminary data.</text>
</comment>
<keyword evidence="1" id="KW-1133">Transmembrane helix</keyword>
<gene>
    <name evidence="2" type="ORF">D4765_08120</name>
</gene>
<dbReference type="EMBL" id="QYRT01000012">
    <property type="protein sequence ID" value="TIH37365.1"/>
    <property type="molecule type" value="Genomic_DNA"/>
</dbReference>
<evidence type="ECO:0000256" key="1">
    <source>
        <dbReference type="SAM" id="Phobius"/>
    </source>
</evidence>